<dbReference type="EnsemblPlants" id="AES70317">
    <property type="protein sequence ID" value="AES70317"/>
    <property type="gene ID" value="MTR_3g051320"/>
</dbReference>
<protein>
    <submittedName>
        <fullName evidence="2">AT hook motif protein</fullName>
    </submittedName>
</protein>
<name>G7IXL6_MEDTR</name>
<dbReference type="PaxDb" id="3880-AES70317"/>
<keyword evidence="4" id="KW-1185">Reference proteome</keyword>
<reference evidence="2 4" key="2">
    <citation type="journal article" date="2014" name="BMC Genomics">
        <title>An improved genome release (version Mt4.0) for the model legume Medicago truncatula.</title>
        <authorList>
            <person name="Tang H."/>
            <person name="Krishnakumar V."/>
            <person name="Bidwell S."/>
            <person name="Rosen B."/>
            <person name="Chan A."/>
            <person name="Zhou S."/>
            <person name="Gentzbittel L."/>
            <person name="Childs K.L."/>
            <person name="Yandell M."/>
            <person name="Gundlach H."/>
            <person name="Mayer K.F."/>
            <person name="Schwartz D.C."/>
            <person name="Town C.D."/>
        </authorList>
    </citation>
    <scope>GENOME REANNOTATION</scope>
    <source>
        <strain evidence="3 4">cv. Jemalong A17</strain>
    </source>
</reference>
<dbReference type="HOGENOM" id="CLU_1818700_0_0_1"/>
<dbReference type="AlphaFoldDB" id="G7IXL6"/>
<sequence>MKNPDSHSSIVSEVEKEHATLPISLVGEHQTIPSSESHGKINKKKCQWSRRSFSMRVSWSSVKGRKRGRPSKQSTASLKKQKRHNPPWIGRWLKRMKMRKNGKEDAFYIHKHVPNLICRSKKEVERYEKDGTWPGRKPQKKYP</sequence>
<feature type="compositionally biased region" description="Polar residues" evidence="1">
    <location>
        <begin position="49"/>
        <end position="61"/>
    </location>
</feature>
<evidence type="ECO:0000256" key="1">
    <source>
        <dbReference type="SAM" id="MobiDB-lite"/>
    </source>
</evidence>
<dbReference type="EMBL" id="CM001219">
    <property type="protein sequence ID" value="AES70317.1"/>
    <property type="molecule type" value="Genomic_DNA"/>
</dbReference>
<proteinExistence type="predicted"/>
<accession>G7IXL6</accession>
<evidence type="ECO:0000313" key="3">
    <source>
        <dbReference type="EnsemblPlants" id="AES70317"/>
    </source>
</evidence>
<organism evidence="2 4">
    <name type="scientific">Medicago truncatula</name>
    <name type="common">Barrel medic</name>
    <name type="synonym">Medicago tribuloides</name>
    <dbReference type="NCBI Taxonomy" id="3880"/>
    <lineage>
        <taxon>Eukaryota</taxon>
        <taxon>Viridiplantae</taxon>
        <taxon>Streptophyta</taxon>
        <taxon>Embryophyta</taxon>
        <taxon>Tracheophyta</taxon>
        <taxon>Spermatophyta</taxon>
        <taxon>Magnoliopsida</taxon>
        <taxon>eudicotyledons</taxon>
        <taxon>Gunneridae</taxon>
        <taxon>Pentapetalae</taxon>
        <taxon>rosids</taxon>
        <taxon>fabids</taxon>
        <taxon>Fabales</taxon>
        <taxon>Fabaceae</taxon>
        <taxon>Papilionoideae</taxon>
        <taxon>50 kb inversion clade</taxon>
        <taxon>NPAAA clade</taxon>
        <taxon>Hologalegina</taxon>
        <taxon>IRL clade</taxon>
        <taxon>Trifolieae</taxon>
        <taxon>Medicago</taxon>
    </lineage>
</organism>
<gene>
    <name evidence="2" type="ordered locus">MTR_3g051320</name>
</gene>
<dbReference type="Proteomes" id="UP000002051">
    <property type="component" value="Chromosome 3"/>
</dbReference>
<evidence type="ECO:0000313" key="2">
    <source>
        <dbReference type="EMBL" id="AES70317.1"/>
    </source>
</evidence>
<evidence type="ECO:0000313" key="4">
    <source>
        <dbReference type="Proteomes" id="UP000002051"/>
    </source>
</evidence>
<feature type="region of interest" description="Disordered" evidence="1">
    <location>
        <begin position="21"/>
        <end position="88"/>
    </location>
</feature>
<reference evidence="2 4" key="1">
    <citation type="journal article" date="2011" name="Nature">
        <title>The Medicago genome provides insight into the evolution of rhizobial symbioses.</title>
        <authorList>
            <person name="Young N.D."/>
            <person name="Debelle F."/>
            <person name="Oldroyd G.E."/>
            <person name="Geurts R."/>
            <person name="Cannon S.B."/>
            <person name="Udvardi M.K."/>
            <person name="Benedito V.A."/>
            <person name="Mayer K.F."/>
            <person name="Gouzy J."/>
            <person name="Schoof H."/>
            <person name="Van de Peer Y."/>
            <person name="Proost S."/>
            <person name="Cook D.R."/>
            <person name="Meyers B.C."/>
            <person name="Spannagl M."/>
            <person name="Cheung F."/>
            <person name="De Mita S."/>
            <person name="Krishnakumar V."/>
            <person name="Gundlach H."/>
            <person name="Zhou S."/>
            <person name="Mudge J."/>
            <person name="Bharti A.K."/>
            <person name="Murray J.D."/>
            <person name="Naoumkina M.A."/>
            <person name="Rosen B."/>
            <person name="Silverstein K.A."/>
            <person name="Tang H."/>
            <person name="Rombauts S."/>
            <person name="Zhao P.X."/>
            <person name="Zhou P."/>
            <person name="Barbe V."/>
            <person name="Bardou P."/>
            <person name="Bechner M."/>
            <person name="Bellec A."/>
            <person name="Berger A."/>
            <person name="Berges H."/>
            <person name="Bidwell S."/>
            <person name="Bisseling T."/>
            <person name="Choisne N."/>
            <person name="Couloux A."/>
            <person name="Denny R."/>
            <person name="Deshpande S."/>
            <person name="Dai X."/>
            <person name="Doyle J.J."/>
            <person name="Dudez A.M."/>
            <person name="Farmer A.D."/>
            <person name="Fouteau S."/>
            <person name="Franken C."/>
            <person name="Gibelin C."/>
            <person name="Gish J."/>
            <person name="Goldstein S."/>
            <person name="Gonzalez A.J."/>
            <person name="Green P.J."/>
            <person name="Hallab A."/>
            <person name="Hartog M."/>
            <person name="Hua A."/>
            <person name="Humphray S.J."/>
            <person name="Jeong D.H."/>
            <person name="Jing Y."/>
            <person name="Jocker A."/>
            <person name="Kenton S.M."/>
            <person name="Kim D.J."/>
            <person name="Klee K."/>
            <person name="Lai H."/>
            <person name="Lang C."/>
            <person name="Lin S."/>
            <person name="Macmil S.L."/>
            <person name="Magdelenat G."/>
            <person name="Matthews L."/>
            <person name="McCorrison J."/>
            <person name="Monaghan E.L."/>
            <person name="Mun J.H."/>
            <person name="Najar F.Z."/>
            <person name="Nicholson C."/>
            <person name="Noirot C."/>
            <person name="O'Bleness M."/>
            <person name="Paule C.R."/>
            <person name="Poulain J."/>
            <person name="Prion F."/>
            <person name="Qin B."/>
            <person name="Qu C."/>
            <person name="Retzel E.F."/>
            <person name="Riddle C."/>
            <person name="Sallet E."/>
            <person name="Samain S."/>
            <person name="Samson N."/>
            <person name="Sanders I."/>
            <person name="Saurat O."/>
            <person name="Scarpelli C."/>
            <person name="Schiex T."/>
            <person name="Segurens B."/>
            <person name="Severin A.J."/>
            <person name="Sherrier D.J."/>
            <person name="Shi R."/>
            <person name="Sims S."/>
            <person name="Singer S.R."/>
            <person name="Sinharoy S."/>
            <person name="Sterck L."/>
            <person name="Viollet A."/>
            <person name="Wang B.B."/>
            <person name="Wang K."/>
            <person name="Wang M."/>
            <person name="Wang X."/>
            <person name="Warfsmann J."/>
            <person name="Weissenbach J."/>
            <person name="White D.D."/>
            <person name="White J.D."/>
            <person name="Wiley G.B."/>
            <person name="Wincker P."/>
            <person name="Xing Y."/>
            <person name="Yang L."/>
            <person name="Yao Z."/>
            <person name="Ying F."/>
            <person name="Zhai J."/>
            <person name="Zhou L."/>
            <person name="Zuber A."/>
            <person name="Denarie J."/>
            <person name="Dixon R.A."/>
            <person name="May G.D."/>
            <person name="Schwartz D.C."/>
            <person name="Rogers J."/>
            <person name="Quetier F."/>
            <person name="Town C.D."/>
            <person name="Roe B.A."/>
        </authorList>
    </citation>
    <scope>NUCLEOTIDE SEQUENCE [LARGE SCALE GENOMIC DNA]</scope>
    <source>
        <strain evidence="2">A17</strain>
        <strain evidence="3 4">cv. Jemalong A17</strain>
    </source>
</reference>
<reference evidence="3" key="3">
    <citation type="submission" date="2015-04" db="UniProtKB">
        <authorList>
            <consortium name="EnsemblPlants"/>
        </authorList>
    </citation>
    <scope>IDENTIFICATION</scope>
    <source>
        <strain evidence="3">cv. Jemalong A17</strain>
    </source>
</reference>